<gene>
    <name evidence="1" type="ORF">EPI10_005458</name>
</gene>
<dbReference type="GO" id="GO:0030003">
    <property type="term" value="P:intracellular monoatomic cation homeostasis"/>
    <property type="evidence" value="ECO:0007669"/>
    <property type="project" value="TreeGrafter"/>
</dbReference>
<dbReference type="PANTHER" id="PTHR14009">
    <property type="entry name" value="LEUCINE ZIPPER-EF-HAND CONTAINING TRANSMEMBRANE PROTEIN"/>
    <property type="match status" value="1"/>
</dbReference>
<evidence type="ECO:0000313" key="1">
    <source>
        <dbReference type="EMBL" id="KAA3483270.1"/>
    </source>
</evidence>
<name>A0A5B6WND7_9ROSI</name>
<dbReference type="AlphaFoldDB" id="A0A5B6WND7"/>
<dbReference type="GO" id="GO:0005743">
    <property type="term" value="C:mitochondrial inner membrane"/>
    <property type="evidence" value="ECO:0007669"/>
    <property type="project" value="InterPro"/>
</dbReference>
<dbReference type="EMBL" id="SMMG02000002">
    <property type="protein sequence ID" value="KAA3483270.1"/>
    <property type="molecule type" value="Genomic_DNA"/>
</dbReference>
<evidence type="ECO:0000313" key="2">
    <source>
        <dbReference type="Proteomes" id="UP000325315"/>
    </source>
</evidence>
<dbReference type="PANTHER" id="PTHR14009:SF34">
    <property type="entry name" value="LETM1 RBD DOMAIN-CONTAINING PROTEIN"/>
    <property type="match status" value="1"/>
</dbReference>
<keyword evidence="2" id="KW-1185">Reference proteome</keyword>
<dbReference type="OrthoDB" id="275278at2759"/>
<dbReference type="InterPro" id="IPR044202">
    <property type="entry name" value="LETM1/MDM38-like"/>
</dbReference>
<protein>
    <submittedName>
        <fullName evidence="1">Mitochondrial distribution and morphology 38</fullName>
    </submittedName>
</protein>
<accession>A0A5B6WND7</accession>
<comment type="caution">
    <text evidence="1">The sequence shown here is derived from an EMBL/GenBank/DDBJ whole genome shotgun (WGS) entry which is preliminary data.</text>
</comment>
<sequence length="472" mass="52857">MASHLFLQLPHSSYYTQTFRSSYGWDWKPSSSTFHCSNFHPRLRGSHFTAKKSNLLGIWLAGYTSSKAIFLGALSSVSSSPPCDPSDTGNEALLPEADSPATKFNRVNCLLWVLHEYARSFSLAVESLELDGTSAELAMAWNGKDVHQWHKRIAHQVAVYAMLKTVIEVEILLSQERHNNPSPVRKFGVAGIIVAISCCAAVEKLCSEHISCPLSKILVGDAIAELMDLSHGIVSVDKLHKLATEAGFETHFLSHFGAKVLSGKKSDDLEFWIGLAQRKLSVAFTKETTIPGKLAFNSKVQADSLATLGLFAYLGRQTRLFLLQLRINDLDELVKDFLSYLECGILFIYPEFSSISVYQFFIEVVTDEIGWLDFYDTISCTRYSEKGRSKQHTIQAEKEIILSQVFTVCYDVFSGFAHFSRSAQQPLDSQLLAFLLQSQKLLCICLEDYWAAYNRSGYVGCFIWHSHGVLHS</sequence>
<proteinExistence type="predicted"/>
<reference evidence="2" key="1">
    <citation type="journal article" date="2019" name="Plant Biotechnol. J.">
        <title>Genome sequencing of the Australian wild diploid species Gossypium australe highlights disease resistance and delayed gland morphogenesis.</title>
        <authorList>
            <person name="Cai Y."/>
            <person name="Cai X."/>
            <person name="Wang Q."/>
            <person name="Wang P."/>
            <person name="Zhang Y."/>
            <person name="Cai C."/>
            <person name="Xu Y."/>
            <person name="Wang K."/>
            <person name="Zhou Z."/>
            <person name="Wang C."/>
            <person name="Geng S."/>
            <person name="Li B."/>
            <person name="Dong Q."/>
            <person name="Hou Y."/>
            <person name="Wang H."/>
            <person name="Ai P."/>
            <person name="Liu Z."/>
            <person name="Yi F."/>
            <person name="Sun M."/>
            <person name="An G."/>
            <person name="Cheng J."/>
            <person name="Zhang Y."/>
            <person name="Shi Q."/>
            <person name="Xie Y."/>
            <person name="Shi X."/>
            <person name="Chang Y."/>
            <person name="Huang F."/>
            <person name="Chen Y."/>
            <person name="Hong S."/>
            <person name="Mi L."/>
            <person name="Sun Q."/>
            <person name="Zhang L."/>
            <person name="Zhou B."/>
            <person name="Peng R."/>
            <person name="Zhang X."/>
            <person name="Liu F."/>
        </authorList>
    </citation>
    <scope>NUCLEOTIDE SEQUENCE [LARGE SCALE GENOMIC DNA]</scope>
    <source>
        <strain evidence="2">cv. PA1801</strain>
    </source>
</reference>
<organism evidence="1 2">
    <name type="scientific">Gossypium australe</name>
    <dbReference type="NCBI Taxonomy" id="47621"/>
    <lineage>
        <taxon>Eukaryota</taxon>
        <taxon>Viridiplantae</taxon>
        <taxon>Streptophyta</taxon>
        <taxon>Embryophyta</taxon>
        <taxon>Tracheophyta</taxon>
        <taxon>Spermatophyta</taxon>
        <taxon>Magnoliopsida</taxon>
        <taxon>eudicotyledons</taxon>
        <taxon>Gunneridae</taxon>
        <taxon>Pentapetalae</taxon>
        <taxon>rosids</taxon>
        <taxon>malvids</taxon>
        <taxon>Malvales</taxon>
        <taxon>Malvaceae</taxon>
        <taxon>Malvoideae</taxon>
        <taxon>Gossypium</taxon>
    </lineage>
</organism>
<dbReference type="Proteomes" id="UP000325315">
    <property type="component" value="Unassembled WGS sequence"/>
</dbReference>